<feature type="region of interest" description="Disordered" evidence="1">
    <location>
        <begin position="1"/>
        <end position="26"/>
    </location>
</feature>
<feature type="region of interest" description="Disordered" evidence="1">
    <location>
        <begin position="245"/>
        <end position="270"/>
    </location>
</feature>
<organism evidence="2 3">
    <name type="scientific">Oryza sativa subsp. japonica</name>
    <name type="common">Rice</name>
    <dbReference type="NCBI Taxonomy" id="39947"/>
    <lineage>
        <taxon>Eukaryota</taxon>
        <taxon>Viridiplantae</taxon>
        <taxon>Streptophyta</taxon>
        <taxon>Embryophyta</taxon>
        <taxon>Tracheophyta</taxon>
        <taxon>Spermatophyta</taxon>
        <taxon>Magnoliopsida</taxon>
        <taxon>Liliopsida</taxon>
        <taxon>Poales</taxon>
        <taxon>Poaceae</taxon>
        <taxon>BOP clade</taxon>
        <taxon>Oryzoideae</taxon>
        <taxon>Oryzeae</taxon>
        <taxon>Oryzinae</taxon>
        <taxon>Oryza</taxon>
        <taxon>Oryza sativa</taxon>
    </lineage>
</organism>
<evidence type="ECO:0000313" key="3">
    <source>
        <dbReference type="Proteomes" id="UP000000763"/>
    </source>
</evidence>
<proteinExistence type="predicted"/>
<evidence type="ECO:0000256" key="1">
    <source>
        <dbReference type="SAM" id="MobiDB-lite"/>
    </source>
</evidence>
<reference evidence="3" key="2">
    <citation type="journal article" date="2008" name="Nucleic Acids Res.">
        <title>The rice annotation project database (RAP-DB): 2008 update.</title>
        <authorList>
            <consortium name="The rice annotation project (RAP)"/>
        </authorList>
    </citation>
    <scope>GENOME REANNOTATION</scope>
    <source>
        <strain evidence="3">cv. Nipponbare</strain>
    </source>
</reference>
<dbReference type="AlphaFoldDB" id="Q7XVZ5"/>
<sequence length="338" mass="37904">MAGVRRPLEEAARGEGSHSGGSVLTVNTRESISTSSSYDDEEVVFRVNSVAAGEDDNWDLIACARNRSWHQRLPYVFPTKEIEDLLQKLDQNIMMNALPRKMDLYLDLKFVRNLAWKMQTCYDTNESIFLIRHWLETALAYDAVSRRLYGLNAKANFAAREDLPPLPLAPAPVVMPYAAPPKRPKKCNTAMAPPQAVDTPATAAGGVELTSLLYMQRGGAGVGGAPELRCQWRCLRPDLTRRTTGSVYGDDGGERDPCHRHRVTPPPNRVPPLAFPSVARAQPMEEQLVLLMKEASGLELRHCQPRASSLSRILSLYRERGRKEIKGEEVKVTFHWWN</sequence>
<protein>
    <submittedName>
        <fullName evidence="2">OSJNBa0020I02.13 protein</fullName>
    </submittedName>
</protein>
<reference evidence="3" key="1">
    <citation type="journal article" date="2005" name="Nature">
        <title>The map-based sequence of the rice genome.</title>
        <authorList>
            <consortium name="International rice genome sequencing project (IRGSP)"/>
            <person name="Matsumoto T."/>
            <person name="Wu J."/>
            <person name="Kanamori H."/>
            <person name="Katayose Y."/>
            <person name="Fujisawa M."/>
            <person name="Namiki N."/>
            <person name="Mizuno H."/>
            <person name="Yamamoto K."/>
            <person name="Antonio B.A."/>
            <person name="Baba T."/>
            <person name="Sakata K."/>
            <person name="Nagamura Y."/>
            <person name="Aoki H."/>
            <person name="Arikawa K."/>
            <person name="Arita K."/>
            <person name="Bito T."/>
            <person name="Chiden Y."/>
            <person name="Fujitsuka N."/>
            <person name="Fukunaka R."/>
            <person name="Hamada M."/>
            <person name="Harada C."/>
            <person name="Hayashi A."/>
            <person name="Hijishita S."/>
            <person name="Honda M."/>
            <person name="Hosokawa S."/>
            <person name="Ichikawa Y."/>
            <person name="Idonuma A."/>
            <person name="Iijima M."/>
            <person name="Ikeda M."/>
            <person name="Ikeno M."/>
            <person name="Ito K."/>
            <person name="Ito S."/>
            <person name="Ito T."/>
            <person name="Ito Y."/>
            <person name="Ito Y."/>
            <person name="Iwabuchi A."/>
            <person name="Kamiya K."/>
            <person name="Karasawa W."/>
            <person name="Kurita K."/>
            <person name="Katagiri S."/>
            <person name="Kikuta A."/>
            <person name="Kobayashi H."/>
            <person name="Kobayashi N."/>
            <person name="Machita K."/>
            <person name="Maehara T."/>
            <person name="Masukawa M."/>
            <person name="Mizubayashi T."/>
            <person name="Mukai Y."/>
            <person name="Nagasaki H."/>
            <person name="Nagata Y."/>
            <person name="Naito S."/>
            <person name="Nakashima M."/>
            <person name="Nakama Y."/>
            <person name="Nakamichi Y."/>
            <person name="Nakamura M."/>
            <person name="Meguro A."/>
            <person name="Negishi M."/>
            <person name="Ohta I."/>
            <person name="Ohta T."/>
            <person name="Okamoto M."/>
            <person name="Ono N."/>
            <person name="Saji S."/>
            <person name="Sakaguchi M."/>
            <person name="Sakai K."/>
            <person name="Shibata M."/>
            <person name="Shimokawa T."/>
            <person name="Song J."/>
            <person name="Takazaki Y."/>
            <person name="Terasawa K."/>
            <person name="Tsugane M."/>
            <person name="Tsuji K."/>
            <person name="Ueda S."/>
            <person name="Waki K."/>
            <person name="Yamagata H."/>
            <person name="Yamamoto M."/>
            <person name="Yamamoto S."/>
            <person name="Yamane H."/>
            <person name="Yoshiki S."/>
            <person name="Yoshihara R."/>
            <person name="Yukawa K."/>
            <person name="Zhong H."/>
            <person name="Yano M."/>
            <person name="Yuan Q."/>
            <person name="Ouyang S."/>
            <person name="Liu J."/>
            <person name="Jones K.M."/>
            <person name="Gansberger K."/>
            <person name="Moffat K."/>
            <person name="Hill J."/>
            <person name="Bera J."/>
            <person name="Fadrosh D."/>
            <person name="Jin S."/>
            <person name="Johri S."/>
            <person name="Kim M."/>
            <person name="Overton L."/>
            <person name="Reardon M."/>
            <person name="Tsitrin T."/>
            <person name="Vuong H."/>
            <person name="Weaver B."/>
            <person name="Ciecko A."/>
            <person name="Tallon L."/>
            <person name="Jackson J."/>
            <person name="Pai G."/>
            <person name="Aken S.V."/>
            <person name="Utterback T."/>
            <person name="Reidmuller S."/>
            <person name="Feldblyum T."/>
            <person name="Hsiao J."/>
            <person name="Zismann V."/>
            <person name="Iobst S."/>
            <person name="de Vazeille A.R."/>
            <person name="Buell C.R."/>
            <person name="Ying K."/>
            <person name="Li Y."/>
            <person name="Lu T."/>
            <person name="Huang Y."/>
            <person name="Zhao Q."/>
            <person name="Feng Q."/>
            <person name="Zhang L."/>
            <person name="Zhu J."/>
            <person name="Weng Q."/>
            <person name="Mu J."/>
            <person name="Lu Y."/>
            <person name="Fan D."/>
            <person name="Liu Y."/>
            <person name="Guan J."/>
            <person name="Zhang Y."/>
            <person name="Yu S."/>
            <person name="Liu X."/>
            <person name="Zhang Y."/>
            <person name="Hong G."/>
            <person name="Han B."/>
            <person name="Choisne N."/>
            <person name="Demange N."/>
            <person name="Orjeda G."/>
            <person name="Samain S."/>
            <person name="Cattolico L."/>
            <person name="Pelletier E."/>
            <person name="Couloux A."/>
            <person name="Segurens B."/>
            <person name="Wincker P."/>
            <person name="D'Hont A."/>
            <person name="Scarpelli C."/>
            <person name="Weissenbach J."/>
            <person name="Salanoubat M."/>
            <person name="Quetier F."/>
            <person name="Yu Y."/>
            <person name="Kim H.R."/>
            <person name="Rambo T."/>
            <person name="Currie J."/>
            <person name="Collura K."/>
            <person name="Luo M."/>
            <person name="Yang T."/>
            <person name="Ammiraju J.S.S."/>
            <person name="Engler F."/>
            <person name="Soderlund C."/>
            <person name="Wing R.A."/>
            <person name="Palmer L.E."/>
            <person name="de la Bastide M."/>
            <person name="Spiegel L."/>
            <person name="Nascimento L."/>
            <person name="Zutavern T."/>
            <person name="O'Shaughnessy A."/>
            <person name="Dike S."/>
            <person name="Dedhia N."/>
            <person name="Preston R."/>
            <person name="Balija V."/>
            <person name="McCombie W.R."/>
            <person name="Chow T."/>
            <person name="Chen H."/>
            <person name="Chung M."/>
            <person name="Chen C."/>
            <person name="Shaw J."/>
            <person name="Wu H."/>
            <person name="Hsiao K."/>
            <person name="Chao Y."/>
            <person name="Chu M."/>
            <person name="Cheng C."/>
            <person name="Hour A."/>
            <person name="Lee P."/>
            <person name="Lin S."/>
            <person name="Lin Y."/>
            <person name="Liou J."/>
            <person name="Liu S."/>
            <person name="Hsing Y."/>
            <person name="Raghuvanshi S."/>
            <person name="Mohanty A."/>
            <person name="Bharti A.K."/>
            <person name="Gaur A."/>
            <person name="Gupta V."/>
            <person name="Kumar D."/>
            <person name="Ravi V."/>
            <person name="Vij S."/>
            <person name="Kapur A."/>
            <person name="Khurana P."/>
            <person name="Khurana P."/>
            <person name="Khurana J.P."/>
            <person name="Tyagi A.K."/>
            <person name="Gaikwad K."/>
            <person name="Singh A."/>
            <person name="Dalal V."/>
            <person name="Srivastava S."/>
            <person name="Dixit A."/>
            <person name="Pal A.K."/>
            <person name="Ghazi I.A."/>
            <person name="Yadav M."/>
            <person name="Pandit A."/>
            <person name="Bhargava A."/>
            <person name="Sureshbabu K."/>
            <person name="Batra K."/>
            <person name="Sharma T.R."/>
            <person name="Mohapatra T."/>
            <person name="Singh N.K."/>
            <person name="Messing J."/>
            <person name="Nelson A.B."/>
            <person name="Fuks G."/>
            <person name="Kavchok S."/>
            <person name="Keizer G."/>
            <person name="Linton E."/>
            <person name="Llaca V."/>
            <person name="Song R."/>
            <person name="Tanyolac B."/>
            <person name="Young S."/>
            <person name="Ho-Il K."/>
            <person name="Hahn J.H."/>
            <person name="Sangsakoo G."/>
            <person name="Vanavichit A."/>
            <person name="de Mattos Luiz.A.T."/>
            <person name="Zimmer P.D."/>
            <person name="Malone G."/>
            <person name="Dellagostin O."/>
            <person name="de Oliveira A.C."/>
            <person name="Bevan M."/>
            <person name="Bancroft I."/>
            <person name="Minx P."/>
            <person name="Cordum H."/>
            <person name="Wilson R."/>
            <person name="Cheng Z."/>
            <person name="Jin W."/>
            <person name="Jiang J."/>
            <person name="Leong S.A."/>
            <person name="Iwama H."/>
            <person name="Gojobori T."/>
            <person name="Itoh T."/>
            <person name="Niimura Y."/>
            <person name="Fujii Y."/>
            <person name="Habara T."/>
            <person name="Sakai H."/>
            <person name="Sato Y."/>
            <person name="Wilson G."/>
            <person name="Kumar K."/>
            <person name="McCouch S."/>
            <person name="Juretic N."/>
            <person name="Hoen D."/>
            <person name="Wright S."/>
            <person name="Bruskiewich R."/>
            <person name="Bureau T."/>
            <person name="Miyao A."/>
            <person name="Hirochika H."/>
            <person name="Nishikawa T."/>
            <person name="Kadowaki K."/>
            <person name="Sugiura M."/>
            <person name="Burr B."/>
            <person name="Sasaki T."/>
        </authorList>
    </citation>
    <scope>NUCLEOTIDE SEQUENCE [LARGE SCALE GENOMIC DNA]</scope>
    <source>
        <strain evidence="3">cv. Nipponbare</strain>
    </source>
</reference>
<dbReference type="EMBL" id="AL662963">
    <property type="protein sequence ID" value="CAD40346.2"/>
    <property type="molecule type" value="Genomic_DNA"/>
</dbReference>
<evidence type="ECO:0000313" key="2">
    <source>
        <dbReference type="EMBL" id="CAD40346.2"/>
    </source>
</evidence>
<accession>Q7XVZ5</accession>
<name>Q7XVZ5_ORYSJ</name>
<dbReference type="Proteomes" id="UP000000763">
    <property type="component" value="Chromosome 4"/>
</dbReference>
<gene>
    <name evidence="2" type="primary">OSJNBa0020I02.13</name>
</gene>
<feature type="compositionally biased region" description="Basic and acidic residues" evidence="1">
    <location>
        <begin position="1"/>
        <end position="16"/>
    </location>
</feature>